<dbReference type="GO" id="GO:0071949">
    <property type="term" value="F:FAD binding"/>
    <property type="evidence" value="ECO:0007669"/>
    <property type="project" value="InterPro"/>
</dbReference>
<dbReference type="Gene3D" id="3.50.50.60">
    <property type="entry name" value="FAD/NAD(P)-binding domain"/>
    <property type="match status" value="1"/>
</dbReference>
<comment type="caution">
    <text evidence="9">The sequence shown here is derived from an EMBL/GenBank/DDBJ whole genome shotgun (WGS) entry which is preliminary data.</text>
</comment>
<evidence type="ECO:0000313" key="9">
    <source>
        <dbReference type="EMBL" id="KAF5263261.1"/>
    </source>
</evidence>
<dbReference type="SUPFAM" id="SSF160104">
    <property type="entry name" value="Acetoacetate decarboxylase-like"/>
    <property type="match status" value="1"/>
</dbReference>
<dbReference type="InterPro" id="IPR023375">
    <property type="entry name" value="ADC_dom_sf"/>
</dbReference>
<feature type="compositionally biased region" description="Basic residues" evidence="6">
    <location>
        <begin position="30"/>
        <end position="47"/>
    </location>
</feature>
<evidence type="ECO:0000256" key="7">
    <source>
        <dbReference type="SAM" id="Phobius"/>
    </source>
</evidence>
<dbReference type="InterPro" id="IPR036188">
    <property type="entry name" value="FAD/NAD-bd_sf"/>
</dbReference>
<keyword evidence="4" id="KW-0560">Oxidoreductase</keyword>
<dbReference type="EMBL" id="JAAFOW010000938">
    <property type="protein sequence ID" value="KAF5263261.1"/>
    <property type="molecule type" value="Genomic_DNA"/>
</dbReference>
<dbReference type="Gene3D" id="2.40.400.10">
    <property type="entry name" value="Acetoacetate decarboxylase-like"/>
    <property type="match status" value="1"/>
</dbReference>
<dbReference type="Pfam" id="PF01494">
    <property type="entry name" value="FAD_binding_3"/>
    <property type="match status" value="1"/>
</dbReference>
<dbReference type="SUPFAM" id="SSF51905">
    <property type="entry name" value="FAD/NAD(P)-binding domain"/>
    <property type="match status" value="1"/>
</dbReference>
<dbReference type="GO" id="GO:0016829">
    <property type="term" value="F:lyase activity"/>
    <property type="evidence" value="ECO:0007669"/>
    <property type="project" value="InterPro"/>
</dbReference>
<keyword evidence="7" id="KW-0472">Membrane</keyword>
<dbReference type="PANTHER" id="PTHR13789:SF261">
    <property type="entry name" value="HYDROXYLASE, PUTATIVE (AFU_ORTHOLOGUE AFUA_7G00590)-RELATED"/>
    <property type="match status" value="1"/>
</dbReference>
<feature type="compositionally biased region" description="Basic and acidic residues" evidence="6">
    <location>
        <begin position="1"/>
        <end position="29"/>
    </location>
</feature>
<name>A0A8H5ADD4_FUSOX</name>
<evidence type="ECO:0000256" key="5">
    <source>
        <dbReference type="ARBA" id="ARBA00023033"/>
    </source>
</evidence>
<gene>
    <name evidence="9" type="ORF">FOXYS1_5983</name>
</gene>
<sequence>MRKRHMEVVNRDRNHDSARKAEVQVERTQLKKKKQKKKKKNCMKKKQASIPQPSLLLLSKISGRAIMDHIMKSNGVSHAVTNGHTAAAKSDGLNIVVIGAGIGGLTAAIFLRRQGHRVTLLEQSRFANEVGAAMHLAPNANGILRRLGIFAETIGANVFERIKEFNAANEVIRDAELTEANKIWQHPWHLVHRVRLHQELKRLATSPEGSGIPAVLRTSSRVVDVDTETATVFLQDGGKVQGDLAIGADGVHSRSRQKIVGKDWQAYSSGKSAFRFLVPRQDALDDPETAHFAQHNGQLIIWYAADRRIVMYPCDDNKMFNFVCIHPREESDPGSKEDWNNETSMSVLLNIYKDFDPALLKLLSKASPESLKAWELLDMDVLPTWTDKRLTLLGDAAHPFLPRKYMPITSLRGQGAGVAIEDAASLAVVLPLGTSPEEVPERLRLYQDFRYDRAHRIQEFSRQAGKDKPDKDFDMMAYSNFNFGHDEWDHSTNRFRNWDWARKPHLYWRMPISFGPFPGPRQTFTGEARNATDSTFTTASIKFKTSRTLLQNLFPSTSFRFKSPGTVAYASFSQTTLNKMEWLGGSGYRHIGLYIHGVQYVQKDGTVRDGTFLPILWENLTDPIVSGREELGMPKLYCSIDVWRRTNSYRIQTGWQGVNFGSFTLEGLHETDSGSSKGTIGGEDDEGIFAYKYIPKVGDRGKADVEHATFVPHSEESKVVPSQVLRIFTADKASFEFDPHDWEALPTLHHVVSRLAEVPVYEILGGKVVEGVGVPDVSSARRID</sequence>
<keyword evidence="2" id="KW-0285">Flavoprotein</keyword>
<dbReference type="Pfam" id="PF06314">
    <property type="entry name" value="ADC"/>
    <property type="match status" value="1"/>
</dbReference>
<feature type="region of interest" description="Disordered" evidence="6">
    <location>
        <begin position="1"/>
        <end position="48"/>
    </location>
</feature>
<dbReference type="Proteomes" id="UP000558688">
    <property type="component" value="Unassembled WGS sequence"/>
</dbReference>
<keyword evidence="7" id="KW-1133">Transmembrane helix</keyword>
<keyword evidence="5" id="KW-0503">Monooxygenase</keyword>
<dbReference type="SUPFAM" id="SSF54373">
    <property type="entry name" value="FAD-linked reductases, C-terminal domain"/>
    <property type="match status" value="1"/>
</dbReference>
<evidence type="ECO:0000256" key="3">
    <source>
        <dbReference type="ARBA" id="ARBA00022827"/>
    </source>
</evidence>
<accession>A0A8H5ADD4</accession>
<feature type="transmembrane region" description="Helical" evidence="7">
    <location>
        <begin position="92"/>
        <end position="111"/>
    </location>
</feature>
<evidence type="ECO:0000256" key="4">
    <source>
        <dbReference type="ARBA" id="ARBA00023002"/>
    </source>
</evidence>
<evidence type="ECO:0000259" key="8">
    <source>
        <dbReference type="Pfam" id="PF01494"/>
    </source>
</evidence>
<dbReference type="FunFam" id="2.40.400.10:FF:000001">
    <property type="entry name" value="FAD binding domain protein"/>
    <property type="match status" value="1"/>
</dbReference>
<evidence type="ECO:0000256" key="6">
    <source>
        <dbReference type="SAM" id="MobiDB-lite"/>
    </source>
</evidence>
<dbReference type="PANTHER" id="PTHR13789">
    <property type="entry name" value="MONOOXYGENASE"/>
    <property type="match status" value="1"/>
</dbReference>
<dbReference type="InterPro" id="IPR050493">
    <property type="entry name" value="FAD-dep_Monooxygenase_BioMet"/>
</dbReference>
<evidence type="ECO:0000256" key="2">
    <source>
        <dbReference type="ARBA" id="ARBA00022630"/>
    </source>
</evidence>
<dbReference type="GO" id="GO:0004497">
    <property type="term" value="F:monooxygenase activity"/>
    <property type="evidence" value="ECO:0007669"/>
    <property type="project" value="UniProtKB-KW"/>
</dbReference>
<proteinExistence type="inferred from homology"/>
<dbReference type="InterPro" id="IPR010451">
    <property type="entry name" value="Acetoacetate_decarboxylase"/>
</dbReference>
<evidence type="ECO:0000313" key="10">
    <source>
        <dbReference type="Proteomes" id="UP000558688"/>
    </source>
</evidence>
<organism evidence="9 10">
    <name type="scientific">Fusarium oxysporum</name>
    <name type="common">Fusarium vascular wilt</name>
    <dbReference type="NCBI Taxonomy" id="5507"/>
    <lineage>
        <taxon>Eukaryota</taxon>
        <taxon>Fungi</taxon>
        <taxon>Dikarya</taxon>
        <taxon>Ascomycota</taxon>
        <taxon>Pezizomycotina</taxon>
        <taxon>Sordariomycetes</taxon>
        <taxon>Hypocreomycetidae</taxon>
        <taxon>Hypocreales</taxon>
        <taxon>Nectriaceae</taxon>
        <taxon>Fusarium</taxon>
        <taxon>Fusarium oxysporum species complex</taxon>
    </lineage>
</organism>
<feature type="domain" description="FAD-binding" evidence="8">
    <location>
        <begin position="95"/>
        <end position="460"/>
    </location>
</feature>
<evidence type="ECO:0000256" key="1">
    <source>
        <dbReference type="ARBA" id="ARBA00007992"/>
    </source>
</evidence>
<dbReference type="InterPro" id="IPR002938">
    <property type="entry name" value="FAD-bd"/>
</dbReference>
<protein>
    <recommendedName>
        <fullName evidence="8">FAD-binding domain-containing protein</fullName>
    </recommendedName>
</protein>
<keyword evidence="7" id="KW-0812">Transmembrane</keyword>
<keyword evidence="3" id="KW-0274">FAD</keyword>
<comment type="similarity">
    <text evidence="1">Belongs to the paxM FAD-dependent monooxygenase family.</text>
</comment>
<reference evidence="9" key="1">
    <citation type="submission" date="2020-02" db="EMBL/GenBank/DDBJ databases">
        <title>Identification and distribution of gene clusters putatively required for synthesis of sphingolipid metabolism inhibitors in phylogenetically diverse species of the filamentous fungus Fusarium.</title>
        <authorList>
            <person name="Kim H.-S."/>
            <person name="Busman M."/>
            <person name="Brown D.W."/>
            <person name="Divon H."/>
            <person name="Uhlig S."/>
            <person name="Proctor R.H."/>
        </authorList>
    </citation>
    <scope>NUCLEOTIDE SEQUENCE [LARGE SCALE GENOMIC DNA]</scope>
    <source>
        <strain evidence="9">NRRL 39464</strain>
    </source>
</reference>
<dbReference type="AlphaFoldDB" id="A0A8H5ADD4"/>
<dbReference type="PRINTS" id="PR00420">
    <property type="entry name" value="RNGMNOXGNASE"/>
</dbReference>